<organism evidence="5 6">
    <name type="scientific">Lacrimispora celerecrescens</name>
    <dbReference type="NCBI Taxonomy" id="29354"/>
    <lineage>
        <taxon>Bacteria</taxon>
        <taxon>Bacillati</taxon>
        <taxon>Bacillota</taxon>
        <taxon>Clostridia</taxon>
        <taxon>Lachnospirales</taxon>
        <taxon>Lachnospiraceae</taxon>
        <taxon>Lacrimispora</taxon>
    </lineage>
</organism>
<sequence>MERLNSIKVYPLTLVEAPSGFGKTTALRHFFDSQVSGTAQIIWHTFPSEQPGASWKAFCELIGLFDPDSAQRLTAAGPPDEDTLPEIERIFRKLRCPEETYLVLDDLAAWKLPNAGAFLTALSGHSGEALHVVAAAQFLSDKVRSFLVENNCFLILRESVLAFYAEDIDAYYRQAGISLTATQLEEVMRITEGWVMALYLQLLSFIESGRFEDVGGIQNMIRNALWNRLSAFEREFLTMVSIFPRFSLAQATALSGKSAEETEQLLREKRVFVHFDRETRRFYLHTLFKNFLTEQFELLPEEKKKAIYLTGGDLAEKAGDRVNTLRFYYLSGEWERLLSLPLTSFEIADVVDEHTKPMILDIMENTPFEIKRKHPSAMVPLAFTLFFLHENQKLLALKEEIQQVIGQSDLPETQKNALSGEMELLLSFLEYNRIDGMSARHRRALELLNGPATLISVKSTWTFGSPSVLYMFYREIGKLDHELAQMDDCMPVYYALTGGHGSGAEFIMRAEAHLMRGEPIEAEILCHKAMFTADSKRQNSIYQCGLFLLARIAILQGDEAMLQNALAVLMERSRQNTEDLCRYTLDLACGFLYLMLERRDEISPWLAEGEINDKRLVIMTQPFAHIIYGRILLERREYQKLLGVSEFGLGLSSIFPNLLTQIYINLYRAQAFDAMGKRPQALKALNSALDTALPDGILLPFAENYEGIKRLLPDGDCDSKATEKIAAFSRTLAKGLAAFVRKELTPREKEILELLKSDLTNKQIGERMHLSPNTIRNFISGMLEKCGLASREQLKELQREK</sequence>
<dbReference type="InterPro" id="IPR011990">
    <property type="entry name" value="TPR-like_helical_dom_sf"/>
</dbReference>
<dbReference type="InterPro" id="IPR000792">
    <property type="entry name" value="Tscrpt_reg_LuxR_C"/>
</dbReference>
<protein>
    <recommendedName>
        <fullName evidence="4">HTH luxR-type domain-containing protein</fullName>
    </recommendedName>
</protein>
<keyword evidence="2" id="KW-0238">DNA-binding</keyword>
<evidence type="ECO:0000256" key="1">
    <source>
        <dbReference type="ARBA" id="ARBA00023015"/>
    </source>
</evidence>
<dbReference type="STRING" id="29354.IO98_07845"/>
<dbReference type="GO" id="GO:0006355">
    <property type="term" value="P:regulation of DNA-templated transcription"/>
    <property type="evidence" value="ECO:0007669"/>
    <property type="project" value="InterPro"/>
</dbReference>
<name>A0A084JNY0_9FIRM</name>
<dbReference type="PANTHER" id="PTHR44688:SF16">
    <property type="entry name" value="DNA-BINDING TRANSCRIPTIONAL ACTIVATOR DEVR_DOSR"/>
    <property type="match status" value="1"/>
</dbReference>
<evidence type="ECO:0000313" key="6">
    <source>
        <dbReference type="Proteomes" id="UP000028525"/>
    </source>
</evidence>
<keyword evidence="6" id="KW-1185">Reference proteome</keyword>
<proteinExistence type="predicted"/>
<comment type="caution">
    <text evidence="5">The sequence shown here is derived from an EMBL/GenBank/DDBJ whole genome shotgun (WGS) entry which is preliminary data.</text>
</comment>
<feature type="domain" description="HTH luxR-type" evidence="4">
    <location>
        <begin position="737"/>
        <end position="801"/>
    </location>
</feature>
<dbReference type="EMBL" id="JPME01000010">
    <property type="protein sequence ID" value="KEZ90664.1"/>
    <property type="molecule type" value="Genomic_DNA"/>
</dbReference>
<dbReference type="InterPro" id="IPR059106">
    <property type="entry name" value="WHD_MalT"/>
</dbReference>
<gene>
    <name evidence="5" type="ORF">IO98_07845</name>
</gene>
<reference evidence="5 6" key="1">
    <citation type="submission" date="2014-07" db="EMBL/GenBank/DDBJ databases">
        <title>Draft genome of Clostridium celerecrescens 152B isolated from sediments associated with methane hydrate from Krishna Godavari basin.</title>
        <authorList>
            <person name="Honkalas V.S."/>
            <person name="Dabir A.P."/>
            <person name="Arora P."/>
            <person name="Dhakephalkar P.K."/>
        </authorList>
    </citation>
    <scope>NUCLEOTIDE SEQUENCE [LARGE SCALE GENOMIC DNA]</scope>
    <source>
        <strain evidence="5 6">152B</strain>
    </source>
</reference>
<dbReference type="PROSITE" id="PS50043">
    <property type="entry name" value="HTH_LUXR_2"/>
    <property type="match status" value="1"/>
</dbReference>
<dbReference type="GO" id="GO:0003677">
    <property type="term" value="F:DNA binding"/>
    <property type="evidence" value="ECO:0007669"/>
    <property type="project" value="UniProtKB-KW"/>
</dbReference>
<keyword evidence="1" id="KW-0805">Transcription regulation</keyword>
<dbReference type="AlphaFoldDB" id="A0A084JNY0"/>
<dbReference type="Pfam" id="PF25873">
    <property type="entry name" value="WHD_MalT"/>
    <property type="match status" value="1"/>
</dbReference>
<dbReference type="Gene3D" id="1.10.10.10">
    <property type="entry name" value="Winged helix-like DNA-binding domain superfamily/Winged helix DNA-binding domain"/>
    <property type="match status" value="1"/>
</dbReference>
<dbReference type="Proteomes" id="UP000028525">
    <property type="component" value="Unassembled WGS sequence"/>
</dbReference>
<dbReference type="PRINTS" id="PR00038">
    <property type="entry name" value="HTHLUXR"/>
</dbReference>
<evidence type="ECO:0000256" key="3">
    <source>
        <dbReference type="ARBA" id="ARBA00023163"/>
    </source>
</evidence>
<dbReference type="Pfam" id="PF00196">
    <property type="entry name" value="GerE"/>
    <property type="match status" value="1"/>
</dbReference>
<accession>A0A084JNY0</accession>
<dbReference type="PANTHER" id="PTHR44688">
    <property type="entry name" value="DNA-BINDING TRANSCRIPTIONAL ACTIVATOR DEVR_DOSR"/>
    <property type="match status" value="1"/>
</dbReference>
<keyword evidence="3" id="KW-0804">Transcription</keyword>
<dbReference type="CDD" id="cd06170">
    <property type="entry name" value="LuxR_C_like"/>
    <property type="match status" value="1"/>
</dbReference>
<evidence type="ECO:0000256" key="2">
    <source>
        <dbReference type="ARBA" id="ARBA00023125"/>
    </source>
</evidence>
<dbReference type="InterPro" id="IPR036388">
    <property type="entry name" value="WH-like_DNA-bd_sf"/>
</dbReference>
<dbReference type="SMART" id="SM00421">
    <property type="entry name" value="HTH_LUXR"/>
    <property type="match status" value="1"/>
</dbReference>
<dbReference type="InterPro" id="IPR016032">
    <property type="entry name" value="Sig_transdc_resp-reg_C-effctor"/>
</dbReference>
<evidence type="ECO:0000259" key="4">
    <source>
        <dbReference type="PROSITE" id="PS50043"/>
    </source>
</evidence>
<dbReference type="Gene3D" id="1.25.40.10">
    <property type="entry name" value="Tetratricopeptide repeat domain"/>
    <property type="match status" value="1"/>
</dbReference>
<dbReference type="SUPFAM" id="SSF46894">
    <property type="entry name" value="C-terminal effector domain of the bipartite response regulators"/>
    <property type="match status" value="1"/>
</dbReference>
<evidence type="ECO:0000313" key="5">
    <source>
        <dbReference type="EMBL" id="KEZ90664.1"/>
    </source>
</evidence>
<dbReference type="OrthoDB" id="1137593at2"/>